<dbReference type="Pfam" id="PF07690">
    <property type="entry name" value="MFS_1"/>
    <property type="match status" value="1"/>
</dbReference>
<evidence type="ECO:0000256" key="3">
    <source>
        <dbReference type="ARBA" id="ARBA00022475"/>
    </source>
</evidence>
<evidence type="ECO:0000256" key="8">
    <source>
        <dbReference type="SAM" id="Phobius"/>
    </source>
</evidence>
<feature type="transmembrane region" description="Helical" evidence="8">
    <location>
        <begin position="79"/>
        <end position="98"/>
    </location>
</feature>
<evidence type="ECO:0000313" key="10">
    <source>
        <dbReference type="EMBL" id="MBB3726015.1"/>
    </source>
</evidence>
<dbReference type="GO" id="GO:0005886">
    <property type="term" value="C:plasma membrane"/>
    <property type="evidence" value="ECO:0007669"/>
    <property type="project" value="UniProtKB-SubCell"/>
</dbReference>
<comment type="subcellular location">
    <subcellularLocation>
        <location evidence="1">Cell membrane</location>
        <topology evidence="1">Multi-pass membrane protein</topology>
    </subcellularLocation>
</comment>
<accession>A0A7W5V6W6</accession>
<dbReference type="CDD" id="cd17321">
    <property type="entry name" value="MFS_MMR_MDR_like"/>
    <property type="match status" value="1"/>
</dbReference>
<feature type="transmembrane region" description="Helical" evidence="8">
    <location>
        <begin position="163"/>
        <end position="188"/>
    </location>
</feature>
<keyword evidence="4 8" id="KW-0812">Transmembrane</keyword>
<feature type="domain" description="Major facilitator superfamily (MFS) profile" evidence="9">
    <location>
        <begin position="13"/>
        <end position="486"/>
    </location>
</feature>
<evidence type="ECO:0000256" key="7">
    <source>
        <dbReference type="SAM" id="MobiDB-lite"/>
    </source>
</evidence>
<feature type="transmembrane region" description="Helical" evidence="8">
    <location>
        <begin position="195"/>
        <end position="215"/>
    </location>
</feature>
<dbReference type="RefSeq" id="WP_183645523.1">
    <property type="nucleotide sequence ID" value="NZ_JACIBV010000001.1"/>
</dbReference>
<dbReference type="SUPFAM" id="SSF103473">
    <property type="entry name" value="MFS general substrate transporter"/>
    <property type="match status" value="1"/>
</dbReference>
<sequence length="503" mass="51026">MSSNRARLRDWLGLAVLALPTILTSMDATVLYLALPHLSAELRPDATETLWIIDVYGFMIAGFLIAMGSLGDRIGRRRLLMLGAAAFGVASVAAAYAPSAELLIAARALLGVAGATLMPSTLALISNMFKDARQRGLAIGVWATSLSVGLAAGPLIGGLLLEWFWWGSAFLVNVPVMALLLLAGPLLLPEYRDRAAGGVDPASVALSLAAVLPVVYGLKQLAEGGPAVAPVLALVLGSVMGVLFVRRQHRLADPLLDPRLFAGRGFTVALVILLIGLVTIGGTYLFVTQYVQTVANLSPFEAGLWLLPAALVMIVTSMLAPILVRRVRPAHVVAVALAVSALGYGLLAVAGSLPLVVAGFVVVYAGVGPMMALGTDLVVGAAAPDRAGAAAALSETSMELGVALGVATLGTVGTAIFRAAGAGATLEEAMAAARSLPGAAGQELMEATRAAFGAGFGAVAAISAILAAGLAVLAATALRHLPPTEATPPAGRQDAVTAGRPGA</sequence>
<dbReference type="InterPro" id="IPR001958">
    <property type="entry name" value="Tet-R_TetA/multi-R_MdtG-like"/>
</dbReference>
<feature type="transmembrane region" description="Helical" evidence="8">
    <location>
        <begin position="356"/>
        <end position="379"/>
    </location>
</feature>
<feature type="transmembrane region" description="Helical" evidence="8">
    <location>
        <begin position="12"/>
        <end position="35"/>
    </location>
</feature>
<dbReference type="InterPro" id="IPR011701">
    <property type="entry name" value="MFS"/>
</dbReference>
<feature type="region of interest" description="Disordered" evidence="7">
    <location>
        <begin position="483"/>
        <end position="503"/>
    </location>
</feature>
<dbReference type="GeneID" id="95388404"/>
<dbReference type="InterPro" id="IPR020846">
    <property type="entry name" value="MFS_dom"/>
</dbReference>
<keyword evidence="2" id="KW-0813">Transport</keyword>
<feature type="transmembrane region" description="Helical" evidence="8">
    <location>
        <begin position="331"/>
        <end position="350"/>
    </location>
</feature>
<feature type="transmembrane region" description="Helical" evidence="8">
    <location>
        <begin position="302"/>
        <end position="324"/>
    </location>
</feature>
<feature type="transmembrane region" description="Helical" evidence="8">
    <location>
        <begin position="227"/>
        <end position="245"/>
    </location>
</feature>
<proteinExistence type="predicted"/>
<evidence type="ECO:0000313" key="11">
    <source>
        <dbReference type="Proteomes" id="UP000579945"/>
    </source>
</evidence>
<evidence type="ECO:0000256" key="1">
    <source>
        <dbReference type="ARBA" id="ARBA00004651"/>
    </source>
</evidence>
<dbReference type="InterPro" id="IPR036259">
    <property type="entry name" value="MFS_trans_sf"/>
</dbReference>
<dbReference type="PROSITE" id="PS50850">
    <property type="entry name" value="MFS"/>
    <property type="match status" value="1"/>
</dbReference>
<keyword evidence="6 8" id="KW-0472">Membrane</keyword>
<evidence type="ECO:0000256" key="2">
    <source>
        <dbReference type="ARBA" id="ARBA00022448"/>
    </source>
</evidence>
<keyword evidence="11" id="KW-1185">Reference proteome</keyword>
<comment type="caution">
    <text evidence="10">The sequence shown here is derived from an EMBL/GenBank/DDBJ whole genome shotgun (WGS) entry which is preliminary data.</text>
</comment>
<dbReference type="EMBL" id="JACIBV010000001">
    <property type="protein sequence ID" value="MBB3726015.1"/>
    <property type="molecule type" value="Genomic_DNA"/>
</dbReference>
<dbReference type="Proteomes" id="UP000579945">
    <property type="component" value="Unassembled WGS sequence"/>
</dbReference>
<dbReference type="PRINTS" id="PR01035">
    <property type="entry name" value="TCRTETA"/>
</dbReference>
<feature type="transmembrane region" description="Helical" evidence="8">
    <location>
        <begin position="400"/>
        <end position="420"/>
    </location>
</feature>
<dbReference type="AlphaFoldDB" id="A0A7W5V6W6"/>
<organism evidence="10 11">
    <name type="scientific">Nonomuraea dietziae</name>
    <dbReference type="NCBI Taxonomy" id="65515"/>
    <lineage>
        <taxon>Bacteria</taxon>
        <taxon>Bacillati</taxon>
        <taxon>Actinomycetota</taxon>
        <taxon>Actinomycetes</taxon>
        <taxon>Streptosporangiales</taxon>
        <taxon>Streptosporangiaceae</taxon>
        <taxon>Nonomuraea</taxon>
    </lineage>
</organism>
<dbReference type="Gene3D" id="1.20.1250.20">
    <property type="entry name" value="MFS general substrate transporter like domains"/>
    <property type="match status" value="1"/>
</dbReference>
<feature type="transmembrane region" description="Helical" evidence="8">
    <location>
        <begin position="137"/>
        <end position="157"/>
    </location>
</feature>
<dbReference type="PANTHER" id="PTHR42718">
    <property type="entry name" value="MAJOR FACILITATOR SUPERFAMILY MULTIDRUG TRANSPORTER MFSC"/>
    <property type="match status" value="1"/>
</dbReference>
<dbReference type="Gene3D" id="1.20.1720.10">
    <property type="entry name" value="Multidrug resistance protein D"/>
    <property type="match status" value="1"/>
</dbReference>
<feature type="transmembrane region" description="Helical" evidence="8">
    <location>
        <begin position="450"/>
        <end position="473"/>
    </location>
</feature>
<evidence type="ECO:0000259" key="9">
    <source>
        <dbReference type="PROSITE" id="PS50850"/>
    </source>
</evidence>
<feature type="transmembrane region" description="Helical" evidence="8">
    <location>
        <begin position="50"/>
        <end position="67"/>
    </location>
</feature>
<dbReference type="PANTHER" id="PTHR42718:SF47">
    <property type="entry name" value="METHYL VIOLOGEN RESISTANCE PROTEIN SMVA"/>
    <property type="match status" value="1"/>
</dbReference>
<feature type="transmembrane region" description="Helical" evidence="8">
    <location>
        <begin position="266"/>
        <end position="287"/>
    </location>
</feature>
<evidence type="ECO:0000256" key="5">
    <source>
        <dbReference type="ARBA" id="ARBA00022989"/>
    </source>
</evidence>
<name>A0A7W5V6W6_9ACTN</name>
<feature type="transmembrane region" description="Helical" evidence="8">
    <location>
        <begin position="104"/>
        <end position="125"/>
    </location>
</feature>
<reference evidence="10 11" key="1">
    <citation type="submission" date="2020-08" db="EMBL/GenBank/DDBJ databases">
        <title>Sequencing the genomes of 1000 actinobacteria strains.</title>
        <authorList>
            <person name="Klenk H.-P."/>
        </authorList>
    </citation>
    <scope>NUCLEOTIDE SEQUENCE [LARGE SCALE GENOMIC DNA]</scope>
    <source>
        <strain evidence="10 11">DSM 44320</strain>
    </source>
</reference>
<keyword evidence="5 8" id="KW-1133">Transmembrane helix</keyword>
<evidence type="ECO:0000256" key="6">
    <source>
        <dbReference type="ARBA" id="ARBA00023136"/>
    </source>
</evidence>
<evidence type="ECO:0000256" key="4">
    <source>
        <dbReference type="ARBA" id="ARBA00022692"/>
    </source>
</evidence>
<gene>
    <name evidence="10" type="ORF">FHR33_001875</name>
</gene>
<dbReference type="GO" id="GO:0022857">
    <property type="term" value="F:transmembrane transporter activity"/>
    <property type="evidence" value="ECO:0007669"/>
    <property type="project" value="InterPro"/>
</dbReference>
<protein>
    <submittedName>
        <fullName evidence="10">DHA2 family multidrug resistance protein-like MFS transporter</fullName>
    </submittedName>
</protein>
<keyword evidence="3" id="KW-1003">Cell membrane</keyword>